<evidence type="ECO:0000313" key="2">
    <source>
        <dbReference type="EMBL" id="WLS47762.1"/>
    </source>
</evidence>
<evidence type="ECO:0000259" key="1">
    <source>
        <dbReference type="Pfam" id="PF14243"/>
    </source>
</evidence>
<dbReference type="Pfam" id="PF14243">
    <property type="entry name" value="R2K_3"/>
    <property type="match status" value="1"/>
</dbReference>
<dbReference type="AlphaFoldDB" id="A0AAJ6HX31"/>
<proteinExistence type="predicted"/>
<dbReference type="KEGG" id="mprn:Q3V37_11290"/>
<accession>A0AAJ6HX31</accession>
<dbReference type="Proteomes" id="UP001235874">
    <property type="component" value="Chromosome"/>
</dbReference>
<dbReference type="InterPro" id="IPR025643">
    <property type="entry name" value="R2K_3"/>
</dbReference>
<organism evidence="2 3">
    <name type="scientific">Micromonospora profundi</name>
    <dbReference type="NCBI Taxonomy" id="1420889"/>
    <lineage>
        <taxon>Bacteria</taxon>
        <taxon>Bacillati</taxon>
        <taxon>Actinomycetota</taxon>
        <taxon>Actinomycetes</taxon>
        <taxon>Micromonosporales</taxon>
        <taxon>Micromonosporaceae</taxon>
        <taxon>Micromonospora</taxon>
    </lineage>
</organism>
<dbReference type="RefSeq" id="WP_306273466.1">
    <property type="nucleotide sequence ID" value="NZ_CP130472.1"/>
</dbReference>
<keyword evidence="3" id="KW-1185">Reference proteome</keyword>
<reference evidence="2 3" key="1">
    <citation type="submission" date="2023-07" db="EMBL/GenBank/DDBJ databases">
        <title>Micromonospora profundi TRM 95458 converts glycerol to a new osmotic compound.</title>
        <authorList>
            <person name="Lu D."/>
        </authorList>
    </citation>
    <scope>NUCLEOTIDE SEQUENCE [LARGE SCALE GENOMIC DNA]</scope>
    <source>
        <strain evidence="2 3">TRM95458</strain>
    </source>
</reference>
<gene>
    <name evidence="2" type="ORF">Q3V37_11290</name>
</gene>
<name>A0AAJ6HX31_9ACTN</name>
<dbReference type="EMBL" id="CP130472">
    <property type="protein sequence ID" value="WLS47762.1"/>
    <property type="molecule type" value="Genomic_DNA"/>
</dbReference>
<sequence length="285" mass="31462">MMLLVPCDPLRPRRPDEHFASEVQAAREAGLTVAVVDHDALARGDDVGRAVASVPSGGTAIYRGWMLGSERYARFTQMLAERGVTARTTGEQYRRAHELPSWYPVLAAVTPRSTWTTTADRADFDKARLALGAGRVVLRDYVKSMKHYWDEATFIPDIADEDAAWKVASRLRQLRDDDFVGGFVLREFESFTSAEVRTWWVDGRCVLIGPHPDTPYDKPPGDVDLHWLTPLIGALGLPFVTADLALRADGVWRVVEVGDGQVSDRPISIDPAMFIAAMVGAVRAG</sequence>
<evidence type="ECO:0000313" key="3">
    <source>
        <dbReference type="Proteomes" id="UP001235874"/>
    </source>
</evidence>
<protein>
    <submittedName>
        <fullName evidence="2">ATP-grasp domain-containing protein</fullName>
    </submittedName>
</protein>
<feature type="domain" description="ATP-grasp" evidence="1">
    <location>
        <begin position="131"/>
        <end position="275"/>
    </location>
</feature>